<sequence>MTTILTEGMDIRWFPIIVDHMRQPRANKIPWALAEIVYEGYSQRYGTDQSLERIAERGGRRGEEVSPK</sequence>
<accession>A0A0F9Q6V5</accession>
<comment type="caution">
    <text evidence="1">The sequence shown here is derived from an EMBL/GenBank/DDBJ whole genome shotgun (WGS) entry which is preliminary data.</text>
</comment>
<protein>
    <submittedName>
        <fullName evidence="1">Uncharacterized protein</fullName>
    </submittedName>
</protein>
<evidence type="ECO:0000313" key="1">
    <source>
        <dbReference type="EMBL" id="KKN32707.1"/>
    </source>
</evidence>
<proteinExistence type="predicted"/>
<dbReference type="EMBL" id="LAZR01002232">
    <property type="protein sequence ID" value="KKN32707.1"/>
    <property type="molecule type" value="Genomic_DNA"/>
</dbReference>
<dbReference type="AlphaFoldDB" id="A0A0F9Q6V5"/>
<name>A0A0F9Q6V5_9ZZZZ</name>
<reference evidence="1" key="1">
    <citation type="journal article" date="2015" name="Nature">
        <title>Complex archaea that bridge the gap between prokaryotes and eukaryotes.</title>
        <authorList>
            <person name="Spang A."/>
            <person name="Saw J.H."/>
            <person name="Jorgensen S.L."/>
            <person name="Zaremba-Niedzwiedzka K."/>
            <person name="Martijn J."/>
            <person name="Lind A.E."/>
            <person name="van Eijk R."/>
            <person name="Schleper C."/>
            <person name="Guy L."/>
            <person name="Ettema T.J."/>
        </authorList>
    </citation>
    <scope>NUCLEOTIDE SEQUENCE</scope>
</reference>
<organism evidence="1">
    <name type="scientific">marine sediment metagenome</name>
    <dbReference type="NCBI Taxonomy" id="412755"/>
    <lineage>
        <taxon>unclassified sequences</taxon>
        <taxon>metagenomes</taxon>
        <taxon>ecological metagenomes</taxon>
    </lineage>
</organism>
<gene>
    <name evidence="1" type="ORF">LCGC14_0810930</name>
</gene>